<feature type="domain" description="CYTH" evidence="1">
    <location>
        <begin position="1"/>
        <end position="173"/>
    </location>
</feature>
<dbReference type="PANTHER" id="PTHR21028">
    <property type="entry name" value="SI:CH211-156B7.4"/>
    <property type="match status" value="1"/>
</dbReference>
<dbReference type="CDD" id="cd07890">
    <property type="entry name" value="CYTH-like_AC_IV-like"/>
    <property type="match status" value="1"/>
</dbReference>
<accession>A0A7J3XZL6</accession>
<organism evidence="2">
    <name type="scientific">Thermogladius calderae</name>
    <dbReference type="NCBI Taxonomy" id="1200300"/>
    <lineage>
        <taxon>Archaea</taxon>
        <taxon>Thermoproteota</taxon>
        <taxon>Thermoprotei</taxon>
        <taxon>Desulfurococcales</taxon>
        <taxon>Desulfurococcaceae</taxon>
        <taxon>Thermogladius</taxon>
    </lineage>
</organism>
<name>A0A7J3XZL6_9CREN</name>
<dbReference type="InterPro" id="IPR008173">
    <property type="entry name" value="Adenylyl_cyclase_CyaB"/>
</dbReference>
<protein>
    <submittedName>
        <fullName evidence="2">Class IV adenylate cyclase</fullName>
    </submittedName>
</protein>
<dbReference type="PANTHER" id="PTHR21028:SF2">
    <property type="entry name" value="CYTH DOMAIN-CONTAINING PROTEIN"/>
    <property type="match status" value="1"/>
</dbReference>
<dbReference type="Pfam" id="PF01928">
    <property type="entry name" value="CYTH"/>
    <property type="match status" value="1"/>
</dbReference>
<gene>
    <name evidence="2" type="primary">cyaB</name>
    <name evidence="2" type="ORF">ENM60_03920</name>
</gene>
<dbReference type="InterPro" id="IPR023577">
    <property type="entry name" value="CYTH_domain"/>
</dbReference>
<evidence type="ECO:0000313" key="2">
    <source>
        <dbReference type="EMBL" id="HHP67919.1"/>
    </source>
</evidence>
<dbReference type="PROSITE" id="PS51707">
    <property type="entry name" value="CYTH"/>
    <property type="match status" value="1"/>
</dbReference>
<dbReference type="SUPFAM" id="SSF55154">
    <property type="entry name" value="CYTH-like phosphatases"/>
    <property type="match status" value="1"/>
</dbReference>
<dbReference type="NCBIfam" id="TIGR00318">
    <property type="entry name" value="cyaB"/>
    <property type="match status" value="1"/>
</dbReference>
<dbReference type="AlphaFoldDB" id="A0A7J3XZL6"/>
<evidence type="ECO:0000259" key="1">
    <source>
        <dbReference type="PROSITE" id="PS51707"/>
    </source>
</evidence>
<dbReference type="InterPro" id="IPR033469">
    <property type="entry name" value="CYTH-like_dom_sf"/>
</dbReference>
<sequence>MIEREVKIRIRGDSGSVVEWFKSKGFVPSDSCYEEDHYFTHPCRDLRLTDEALRLRLRRCDSGVGYYLTYKGPRLIEGVVKSRLEIEAKLTSEQGKVIAEILKRIGFDDKFVVRKKRVIMRGSGLNISIDDVEGLGLFIEIEGEIPGWLIKMVEENSWFDGYVEKTYLELLIERSKVS</sequence>
<dbReference type="Gene3D" id="2.40.320.10">
    <property type="entry name" value="Hypothetical Protein Pfu-838710-001"/>
    <property type="match status" value="1"/>
</dbReference>
<reference evidence="2" key="1">
    <citation type="journal article" date="2020" name="mSystems">
        <title>Genome- and Community-Level Interaction Insights into Carbon Utilization and Element Cycling Functions of Hydrothermarchaeota in Hydrothermal Sediment.</title>
        <authorList>
            <person name="Zhou Z."/>
            <person name="Liu Y."/>
            <person name="Xu W."/>
            <person name="Pan J."/>
            <person name="Luo Z.H."/>
            <person name="Li M."/>
        </authorList>
    </citation>
    <scope>NUCLEOTIDE SEQUENCE [LARGE SCALE GENOMIC DNA]</scope>
    <source>
        <strain evidence="2">SpSt-110</strain>
    </source>
</reference>
<comment type="caution">
    <text evidence="2">The sequence shown here is derived from an EMBL/GenBank/DDBJ whole genome shotgun (WGS) entry which is preliminary data.</text>
</comment>
<proteinExistence type="predicted"/>
<dbReference type="EMBL" id="DRYK01000055">
    <property type="protein sequence ID" value="HHP67919.1"/>
    <property type="molecule type" value="Genomic_DNA"/>
</dbReference>
<dbReference type="SMART" id="SM01118">
    <property type="entry name" value="CYTH"/>
    <property type="match status" value="1"/>
</dbReference>